<keyword evidence="4" id="KW-0145">Chemotaxis</keyword>
<dbReference type="OrthoDB" id="9791760at2"/>
<dbReference type="Proteomes" id="UP000033651">
    <property type="component" value="Unassembled WGS sequence"/>
</dbReference>
<comment type="catalytic activity">
    <reaction evidence="3">
        <text>[protein]-L-glutamate 5-O-methyl ester + H2O = L-glutamyl-[protein] + methanol + H(+)</text>
        <dbReference type="Rhea" id="RHEA:23236"/>
        <dbReference type="Rhea" id="RHEA-COMP:10208"/>
        <dbReference type="Rhea" id="RHEA-COMP:10311"/>
        <dbReference type="ChEBI" id="CHEBI:15377"/>
        <dbReference type="ChEBI" id="CHEBI:15378"/>
        <dbReference type="ChEBI" id="CHEBI:17790"/>
        <dbReference type="ChEBI" id="CHEBI:29973"/>
        <dbReference type="ChEBI" id="CHEBI:82795"/>
        <dbReference type="EC" id="3.1.1.61"/>
    </reaction>
</comment>
<reference evidence="6 7" key="1">
    <citation type="submission" date="2015-03" db="EMBL/GenBank/DDBJ databases">
        <title>Draft genome sequence of Luteibacter yeojuensis strain SU11.</title>
        <authorList>
            <person name="Sulaiman J."/>
            <person name="Priya K."/>
            <person name="Chan K.-G."/>
        </authorList>
    </citation>
    <scope>NUCLEOTIDE SEQUENCE [LARGE SCALE GENOMIC DNA]</scope>
    <source>
        <strain evidence="6 7">SU11</strain>
    </source>
</reference>
<dbReference type="GO" id="GO:0006935">
    <property type="term" value="P:chemotaxis"/>
    <property type="evidence" value="ECO:0007669"/>
    <property type="project" value="UniProtKB-UniRule"/>
</dbReference>
<dbReference type="Pfam" id="PF01339">
    <property type="entry name" value="CheB_methylest"/>
    <property type="match status" value="1"/>
</dbReference>
<dbReference type="PANTHER" id="PTHR42872:SF6">
    <property type="entry name" value="PROTEIN-GLUTAMATE METHYLESTERASE_PROTEIN-GLUTAMINE GLUTAMINASE"/>
    <property type="match status" value="1"/>
</dbReference>
<dbReference type="InterPro" id="IPR000673">
    <property type="entry name" value="Sig_transdc_resp-reg_Me-estase"/>
</dbReference>
<dbReference type="GO" id="GO:0000156">
    <property type="term" value="F:phosphorelay response regulator activity"/>
    <property type="evidence" value="ECO:0007669"/>
    <property type="project" value="InterPro"/>
</dbReference>
<feature type="active site" evidence="4">
    <location>
        <position position="39"/>
    </location>
</feature>
<dbReference type="InterPro" id="IPR035909">
    <property type="entry name" value="CheB_C"/>
</dbReference>
<dbReference type="Gene3D" id="3.40.50.180">
    <property type="entry name" value="Methylesterase CheB, C-terminal domain"/>
    <property type="match status" value="1"/>
</dbReference>
<evidence type="ECO:0000256" key="3">
    <source>
        <dbReference type="ARBA" id="ARBA00048267"/>
    </source>
</evidence>
<dbReference type="PATRIC" id="fig|345309.4.peg.3485"/>
<evidence type="ECO:0000256" key="4">
    <source>
        <dbReference type="PROSITE-ProRule" id="PRU00050"/>
    </source>
</evidence>
<evidence type="ECO:0000313" key="6">
    <source>
        <dbReference type="EMBL" id="KJV26572.1"/>
    </source>
</evidence>
<evidence type="ECO:0000313" key="7">
    <source>
        <dbReference type="Proteomes" id="UP000033651"/>
    </source>
</evidence>
<keyword evidence="1 4" id="KW-0378">Hydrolase</keyword>
<dbReference type="PANTHER" id="PTHR42872">
    <property type="entry name" value="PROTEIN-GLUTAMATE METHYLESTERASE/PROTEIN-GLUTAMINE GLUTAMINASE"/>
    <property type="match status" value="1"/>
</dbReference>
<dbReference type="PROSITE" id="PS50122">
    <property type="entry name" value="CHEB"/>
    <property type="match status" value="1"/>
</dbReference>
<sequence length="189" mass="19349">MTARAAIAMGCSAGGLAALQRVLPALDRRLAVPVVVCAHTGSADVSLLVELLGRVSALPVVEAAEREPADPGVVHVAPSGYHLLVEPNAHFSLNVDARVTYARPSIDVLFETAAGAWKDGLVAVLMTGANSDGAQGLRAVRQAGGYALVQDPASAESDVMPRAGLDIAGADACLPLDQIAARLNQLCLP</sequence>
<evidence type="ECO:0000256" key="1">
    <source>
        <dbReference type="ARBA" id="ARBA00022801"/>
    </source>
</evidence>
<dbReference type="GO" id="GO:0008984">
    <property type="term" value="F:protein-glutamate methylesterase activity"/>
    <property type="evidence" value="ECO:0007669"/>
    <property type="project" value="UniProtKB-EC"/>
</dbReference>
<evidence type="ECO:0000256" key="2">
    <source>
        <dbReference type="ARBA" id="ARBA00039140"/>
    </source>
</evidence>
<comment type="caution">
    <text evidence="6">The sequence shown here is derived from an EMBL/GenBank/DDBJ whole genome shotgun (WGS) entry which is preliminary data.</text>
</comment>
<feature type="active site" evidence="4">
    <location>
        <position position="12"/>
    </location>
</feature>
<keyword evidence="7" id="KW-1185">Reference proteome</keyword>
<evidence type="ECO:0000259" key="5">
    <source>
        <dbReference type="PROSITE" id="PS50122"/>
    </source>
</evidence>
<name>A0A0F3K6H7_9GAMM</name>
<feature type="domain" description="CheB-type methylesterase" evidence="5">
    <location>
        <begin position="1"/>
        <end position="183"/>
    </location>
</feature>
<dbReference type="EMBL" id="JZRB01000054">
    <property type="protein sequence ID" value="KJV26572.1"/>
    <property type="molecule type" value="Genomic_DNA"/>
</dbReference>
<dbReference type="EC" id="3.1.1.61" evidence="2"/>
<dbReference type="RefSeq" id="WP_045831096.1">
    <property type="nucleotide sequence ID" value="NZ_JZRB01000054.1"/>
</dbReference>
<proteinExistence type="predicted"/>
<dbReference type="CDD" id="cd16433">
    <property type="entry name" value="CheB"/>
    <property type="match status" value="1"/>
</dbReference>
<feature type="active site" evidence="4">
    <location>
        <position position="132"/>
    </location>
</feature>
<accession>A0A0F3K6H7</accession>
<dbReference type="GO" id="GO:0005737">
    <property type="term" value="C:cytoplasm"/>
    <property type="evidence" value="ECO:0007669"/>
    <property type="project" value="InterPro"/>
</dbReference>
<protein>
    <recommendedName>
        <fullName evidence="2">protein-glutamate methylesterase</fullName>
        <ecNumber evidence="2">3.1.1.61</ecNumber>
    </recommendedName>
</protein>
<dbReference type="SUPFAM" id="SSF52738">
    <property type="entry name" value="Methylesterase CheB, C-terminal domain"/>
    <property type="match status" value="1"/>
</dbReference>
<gene>
    <name evidence="6" type="ORF">VI08_18380</name>
</gene>
<dbReference type="AlphaFoldDB" id="A0A0F3K6H7"/>
<organism evidence="6 7">
    <name type="scientific">Luteibacter yeojuensis</name>
    <dbReference type="NCBI Taxonomy" id="345309"/>
    <lineage>
        <taxon>Bacteria</taxon>
        <taxon>Pseudomonadati</taxon>
        <taxon>Pseudomonadota</taxon>
        <taxon>Gammaproteobacteria</taxon>
        <taxon>Lysobacterales</taxon>
        <taxon>Rhodanobacteraceae</taxon>
        <taxon>Luteibacter</taxon>
    </lineage>
</organism>